<dbReference type="Gene3D" id="1.10.20.10">
    <property type="entry name" value="Histone, subunit A"/>
    <property type="match status" value="1"/>
</dbReference>
<dbReference type="PANTHER" id="PTHR47828:SF1">
    <property type="entry name" value="ARCHAEAL HISTONE A"/>
    <property type="match status" value="1"/>
</dbReference>
<evidence type="ECO:0000256" key="2">
    <source>
        <dbReference type="ARBA" id="ARBA00004496"/>
    </source>
</evidence>
<evidence type="ECO:0000256" key="6">
    <source>
        <dbReference type="ARBA" id="ARBA00023125"/>
    </source>
</evidence>
<keyword evidence="5" id="KW-0963">Cytoplasm</keyword>
<evidence type="ECO:0000256" key="1">
    <source>
        <dbReference type="ARBA" id="ARBA00004286"/>
    </source>
</evidence>
<dbReference type="Pfam" id="PF00808">
    <property type="entry name" value="CBFD_NFYB_HMF"/>
    <property type="match status" value="1"/>
</dbReference>
<evidence type="ECO:0000259" key="7">
    <source>
        <dbReference type="Pfam" id="PF00808"/>
    </source>
</evidence>
<dbReference type="GO" id="GO:0005694">
    <property type="term" value="C:chromosome"/>
    <property type="evidence" value="ECO:0007669"/>
    <property type="project" value="UniProtKB-SubCell"/>
</dbReference>
<dbReference type="SUPFAM" id="SSF47113">
    <property type="entry name" value="Histone-fold"/>
    <property type="match status" value="1"/>
</dbReference>
<dbReference type="AlphaFoldDB" id="A0A8T5GGN4"/>
<dbReference type="GO" id="GO:0005737">
    <property type="term" value="C:cytoplasm"/>
    <property type="evidence" value="ECO:0007669"/>
    <property type="project" value="UniProtKB-SubCell"/>
</dbReference>
<dbReference type="InterPro" id="IPR050004">
    <property type="entry name" value="HmfB-like"/>
</dbReference>
<evidence type="ECO:0000313" key="9">
    <source>
        <dbReference type="Proteomes" id="UP000722459"/>
    </source>
</evidence>
<dbReference type="NCBIfam" id="NF043032">
    <property type="entry name" value="archaea_histone"/>
    <property type="match status" value="1"/>
</dbReference>
<evidence type="ECO:0000313" key="8">
    <source>
        <dbReference type="EMBL" id="MBT4870888.1"/>
    </source>
</evidence>
<keyword evidence="6" id="KW-0238">DNA-binding</keyword>
<reference evidence="8" key="1">
    <citation type="journal article" date="2021" name="ISME J.">
        <title>Mercury methylation by metabolically versatile and cosmopolitan marine bacteria.</title>
        <authorList>
            <person name="Lin H."/>
            <person name="Ascher D.B."/>
            <person name="Myung Y."/>
            <person name="Lamborg C.H."/>
            <person name="Hallam S.J."/>
            <person name="Gionfriddo C.M."/>
            <person name="Holt K.E."/>
            <person name="Moreau J.W."/>
        </authorList>
    </citation>
    <scope>NUCLEOTIDE SEQUENCE</scope>
    <source>
        <strain evidence="8">SI075_bin30</strain>
    </source>
</reference>
<dbReference type="Proteomes" id="UP000722459">
    <property type="component" value="Unassembled WGS sequence"/>
</dbReference>
<accession>A0A8T5GGN4</accession>
<comment type="similarity">
    <text evidence="3">Belongs to the archaeal histone HMF family.</text>
</comment>
<dbReference type="EMBL" id="JABJNZ010000062">
    <property type="protein sequence ID" value="MBT4870888.1"/>
    <property type="molecule type" value="Genomic_DNA"/>
</dbReference>
<dbReference type="InterPro" id="IPR050947">
    <property type="entry name" value="Archaeal_histone_HMF"/>
</dbReference>
<feature type="domain" description="Transcription factor CBF/NF-Y/archaeal histone" evidence="7">
    <location>
        <begin position="3"/>
        <end position="65"/>
    </location>
</feature>
<comment type="subcellular location">
    <subcellularLocation>
        <location evidence="1">Chromosome</location>
    </subcellularLocation>
    <subcellularLocation>
        <location evidence="2">Cytoplasm</location>
    </subcellularLocation>
</comment>
<evidence type="ECO:0000256" key="5">
    <source>
        <dbReference type="ARBA" id="ARBA00022490"/>
    </source>
</evidence>
<proteinExistence type="inferred from homology"/>
<protein>
    <submittedName>
        <fullName evidence="8">Histone</fullName>
    </submittedName>
</protein>
<dbReference type="InterPro" id="IPR003958">
    <property type="entry name" value="CBFA_NFYB_domain"/>
</dbReference>
<comment type="caution">
    <text evidence="8">The sequence shown here is derived from an EMBL/GenBank/DDBJ whole genome shotgun (WGS) entry which is preliminary data.</text>
</comment>
<gene>
    <name evidence="8" type="ORF">HON47_04900</name>
</gene>
<dbReference type="GO" id="GO:0046982">
    <property type="term" value="F:protein heterodimerization activity"/>
    <property type="evidence" value="ECO:0007669"/>
    <property type="project" value="InterPro"/>
</dbReference>
<name>A0A8T5GGN4_9ARCH</name>
<dbReference type="GO" id="GO:0003677">
    <property type="term" value="F:DNA binding"/>
    <property type="evidence" value="ECO:0007669"/>
    <property type="project" value="UniProtKB-KW"/>
</dbReference>
<evidence type="ECO:0000256" key="3">
    <source>
        <dbReference type="ARBA" id="ARBA00008264"/>
    </source>
</evidence>
<organism evidence="8 9">
    <name type="scientific">Candidatus Iainarchaeum sp</name>
    <dbReference type="NCBI Taxonomy" id="3101447"/>
    <lineage>
        <taxon>Archaea</taxon>
        <taxon>Candidatus Iainarchaeota</taxon>
        <taxon>Candidatus Iainarchaeia</taxon>
        <taxon>Candidatus Iainarchaeales</taxon>
        <taxon>Candidatus Iainarchaeaceae</taxon>
        <taxon>Candidatus Iainarchaeum</taxon>
    </lineage>
</organism>
<dbReference type="InterPro" id="IPR009072">
    <property type="entry name" value="Histone-fold"/>
</dbReference>
<dbReference type="CDD" id="cd22909">
    <property type="entry name" value="HFD_archaea_histone-like"/>
    <property type="match status" value="1"/>
</dbReference>
<dbReference type="PANTHER" id="PTHR47828">
    <property type="entry name" value="ARCHAEAL HISTONE A"/>
    <property type="match status" value="1"/>
</dbReference>
<sequence>MGELPIAAVDRIIRKSSGLRVSESAAKVLAEHLEEVGMKVAQEASLYSKHAGRKTVVDDDIRLVLKK</sequence>
<keyword evidence="4" id="KW-0158">Chromosome</keyword>
<evidence type="ECO:0000256" key="4">
    <source>
        <dbReference type="ARBA" id="ARBA00022454"/>
    </source>
</evidence>